<name>A0A1G2CQS5_9BACT</name>
<evidence type="ECO:0000256" key="3">
    <source>
        <dbReference type="ARBA" id="ARBA00023125"/>
    </source>
</evidence>
<evidence type="ECO:0000313" key="6">
    <source>
        <dbReference type="Proteomes" id="UP000178841"/>
    </source>
</evidence>
<dbReference type="Gene3D" id="3.40.50.300">
    <property type="entry name" value="P-loop containing nucleotide triphosphate hydrolases"/>
    <property type="match status" value="1"/>
</dbReference>
<evidence type="ECO:0000259" key="4">
    <source>
        <dbReference type="Pfam" id="PF17764"/>
    </source>
</evidence>
<evidence type="ECO:0000256" key="2">
    <source>
        <dbReference type="ARBA" id="ARBA00022840"/>
    </source>
</evidence>
<comment type="caution">
    <text evidence="5">The sequence shown here is derived from an EMBL/GenBank/DDBJ whole genome shotgun (WGS) entry which is preliminary data.</text>
</comment>
<evidence type="ECO:0000256" key="1">
    <source>
        <dbReference type="ARBA" id="ARBA00022741"/>
    </source>
</evidence>
<accession>A0A1G2CQS5</accession>
<keyword evidence="3" id="KW-0238">DNA-binding</keyword>
<feature type="domain" description="Primosomal protein N' 3' DNA-binding" evidence="4">
    <location>
        <begin position="15"/>
        <end position="104"/>
    </location>
</feature>
<dbReference type="GO" id="GO:0005524">
    <property type="term" value="F:ATP binding"/>
    <property type="evidence" value="ECO:0007669"/>
    <property type="project" value="UniProtKB-KW"/>
</dbReference>
<keyword evidence="2" id="KW-0067">ATP-binding</keyword>
<evidence type="ECO:0000313" key="5">
    <source>
        <dbReference type="EMBL" id="OGZ03734.1"/>
    </source>
</evidence>
<keyword evidence="1" id="KW-0547">Nucleotide-binding</keyword>
<dbReference type="Pfam" id="PF17764">
    <property type="entry name" value="PriA_3primeBD"/>
    <property type="match status" value="1"/>
</dbReference>
<dbReference type="InterPro" id="IPR041222">
    <property type="entry name" value="PriA_3primeBD"/>
</dbReference>
<dbReference type="AlphaFoldDB" id="A0A1G2CQS5"/>
<dbReference type="Gene3D" id="3.40.1440.60">
    <property type="entry name" value="PriA, 3(prime) DNA-binding domain"/>
    <property type="match status" value="1"/>
</dbReference>
<gene>
    <name evidence="5" type="ORF">A2648_02150</name>
</gene>
<dbReference type="STRING" id="1798657.A2648_02150"/>
<dbReference type="InterPro" id="IPR042115">
    <property type="entry name" value="PriA_3primeBD_sf"/>
</dbReference>
<dbReference type="GO" id="GO:0006310">
    <property type="term" value="P:DNA recombination"/>
    <property type="evidence" value="ECO:0007669"/>
    <property type="project" value="TreeGrafter"/>
</dbReference>
<dbReference type="GO" id="GO:0043138">
    <property type="term" value="F:3'-5' DNA helicase activity"/>
    <property type="evidence" value="ECO:0007669"/>
    <property type="project" value="TreeGrafter"/>
</dbReference>
<dbReference type="GO" id="GO:0003677">
    <property type="term" value="F:DNA binding"/>
    <property type="evidence" value="ECO:0007669"/>
    <property type="project" value="UniProtKB-KW"/>
</dbReference>
<dbReference type="PANTHER" id="PTHR30580:SF0">
    <property type="entry name" value="PRIMOSOMAL PROTEIN N"/>
    <property type="match status" value="1"/>
</dbReference>
<dbReference type="GO" id="GO:0006270">
    <property type="term" value="P:DNA replication initiation"/>
    <property type="evidence" value="ECO:0007669"/>
    <property type="project" value="TreeGrafter"/>
</dbReference>
<dbReference type="Proteomes" id="UP000178841">
    <property type="component" value="Unassembled WGS sequence"/>
</dbReference>
<reference evidence="5 6" key="1">
    <citation type="journal article" date="2016" name="Nat. Commun.">
        <title>Thousands of microbial genomes shed light on interconnected biogeochemical processes in an aquifer system.</title>
        <authorList>
            <person name="Anantharaman K."/>
            <person name="Brown C.T."/>
            <person name="Hug L.A."/>
            <person name="Sharon I."/>
            <person name="Castelle C.J."/>
            <person name="Probst A.J."/>
            <person name="Thomas B.C."/>
            <person name="Singh A."/>
            <person name="Wilkins M.J."/>
            <person name="Karaoz U."/>
            <person name="Brodie E.L."/>
            <person name="Williams K.H."/>
            <person name="Hubbard S.S."/>
            <person name="Banfield J.F."/>
        </authorList>
    </citation>
    <scope>NUCLEOTIDE SEQUENCE [LARGE SCALE GENOMIC DNA]</scope>
</reference>
<dbReference type="PANTHER" id="PTHR30580">
    <property type="entry name" value="PRIMOSOMAL PROTEIN N"/>
    <property type="match status" value="1"/>
</dbReference>
<sequence length="641" mass="73153">MKIAEIIPFAKGTGETLSYFTAQEISPGMVVSVPLRKNEILGLVVSTRDVRDEKGIVRKSPYALKKIKKILGPSIFTREFIEGAKEAAQFFVSSPGEIIEQIVPQIIFEKYKELLTAKPDKKKKKEVMEAEFKLEKFAFQRDFDERITFYKTLIRTEFARGNSIFIILPTIGAISYFTDELSRGVEKYVYAIHSGLSKKEIITRHNKATTEKHPVLVLGTPSFVFINRPDFSTLVIEQESSGAYYTQSRPYIDMRIIVEIMGTCRRQKIIFADTILRVETLARHGVSELLELYPLKWRIESGALARIVDQRAKTEEFHLIGEEIKKEIEKALSMQGRVFVYTVRRGLRPLTLCNDCGTTVTCANCSSPFILHGTESGKRIFICHKCKEERNADAKCEYCGGWKLVTLGYGSGSVYEELKNIFPQTPTLIMDKDTVKTPSQAKKKIKDFESKKSSILVGTELAFQYLTKPLDTIVVASIDSLFNIPSFRINEKIFHMVNALHQKSERLFLIQTRLRDTQALSSALSGNILSFYREEMKGRTLFRYPPEVRIIKITLEGKKEIINREGLAIEQLLAPYKPERFSAFISKIKNLYRIHVIFRLPPKKWSLPALSSNGTIDEELSKKLRMLAPSVTIRVEPQDLL</sequence>
<organism evidence="5 6">
    <name type="scientific">Candidatus Lloydbacteria bacterium RIFCSPHIGHO2_01_FULL_41_20</name>
    <dbReference type="NCBI Taxonomy" id="1798657"/>
    <lineage>
        <taxon>Bacteria</taxon>
        <taxon>Candidatus Lloydiibacteriota</taxon>
    </lineage>
</organism>
<dbReference type="EMBL" id="MHLH01000015">
    <property type="protein sequence ID" value="OGZ03734.1"/>
    <property type="molecule type" value="Genomic_DNA"/>
</dbReference>
<dbReference type="InterPro" id="IPR027417">
    <property type="entry name" value="P-loop_NTPase"/>
</dbReference>
<proteinExistence type="predicted"/>
<protein>
    <recommendedName>
        <fullName evidence="4">Primosomal protein N' 3' DNA-binding domain-containing protein</fullName>
    </recommendedName>
</protein>
<dbReference type="GO" id="GO:0006302">
    <property type="term" value="P:double-strand break repair"/>
    <property type="evidence" value="ECO:0007669"/>
    <property type="project" value="TreeGrafter"/>
</dbReference>